<dbReference type="EMBL" id="JARKIE010000178">
    <property type="protein sequence ID" value="KAJ7670945.1"/>
    <property type="molecule type" value="Genomic_DNA"/>
</dbReference>
<evidence type="ECO:0000313" key="2">
    <source>
        <dbReference type="EMBL" id="KAJ7670945.1"/>
    </source>
</evidence>
<keyword evidence="3" id="KW-1185">Reference proteome</keyword>
<dbReference type="Proteomes" id="UP001221757">
    <property type="component" value="Unassembled WGS sequence"/>
</dbReference>
<evidence type="ECO:0000256" key="1">
    <source>
        <dbReference type="SAM" id="MobiDB-lite"/>
    </source>
</evidence>
<feature type="non-terminal residue" evidence="2">
    <location>
        <position position="1"/>
    </location>
</feature>
<gene>
    <name evidence="2" type="ORF">B0H17DRAFT_1141691</name>
</gene>
<name>A0AAD7D2N7_MYCRO</name>
<feature type="compositionally biased region" description="Basic and acidic residues" evidence="1">
    <location>
        <begin position="20"/>
        <end position="34"/>
    </location>
</feature>
<protein>
    <submittedName>
        <fullName evidence="2">Uncharacterized protein</fullName>
    </submittedName>
</protein>
<feature type="region of interest" description="Disordered" evidence="1">
    <location>
        <begin position="1"/>
        <end position="66"/>
    </location>
</feature>
<evidence type="ECO:0000313" key="3">
    <source>
        <dbReference type="Proteomes" id="UP001221757"/>
    </source>
</evidence>
<proteinExistence type="predicted"/>
<accession>A0AAD7D2N7</accession>
<dbReference type="AlphaFoldDB" id="A0AAD7D2N7"/>
<organism evidence="2 3">
    <name type="scientific">Mycena rosella</name>
    <name type="common">Pink bonnet</name>
    <name type="synonym">Agaricus rosellus</name>
    <dbReference type="NCBI Taxonomy" id="1033263"/>
    <lineage>
        <taxon>Eukaryota</taxon>
        <taxon>Fungi</taxon>
        <taxon>Dikarya</taxon>
        <taxon>Basidiomycota</taxon>
        <taxon>Agaricomycotina</taxon>
        <taxon>Agaricomycetes</taxon>
        <taxon>Agaricomycetidae</taxon>
        <taxon>Agaricales</taxon>
        <taxon>Marasmiineae</taxon>
        <taxon>Mycenaceae</taxon>
        <taxon>Mycena</taxon>
    </lineage>
</organism>
<feature type="compositionally biased region" description="Basic and acidic residues" evidence="1">
    <location>
        <begin position="47"/>
        <end position="61"/>
    </location>
</feature>
<reference evidence="2" key="1">
    <citation type="submission" date="2023-03" db="EMBL/GenBank/DDBJ databases">
        <title>Massive genome expansion in bonnet fungi (Mycena s.s.) driven by repeated elements and novel gene families across ecological guilds.</title>
        <authorList>
            <consortium name="Lawrence Berkeley National Laboratory"/>
            <person name="Harder C.B."/>
            <person name="Miyauchi S."/>
            <person name="Viragh M."/>
            <person name="Kuo A."/>
            <person name="Thoen E."/>
            <person name="Andreopoulos B."/>
            <person name="Lu D."/>
            <person name="Skrede I."/>
            <person name="Drula E."/>
            <person name="Henrissat B."/>
            <person name="Morin E."/>
            <person name="Kohler A."/>
            <person name="Barry K."/>
            <person name="LaButti K."/>
            <person name="Morin E."/>
            <person name="Salamov A."/>
            <person name="Lipzen A."/>
            <person name="Mereny Z."/>
            <person name="Hegedus B."/>
            <person name="Baldrian P."/>
            <person name="Stursova M."/>
            <person name="Weitz H."/>
            <person name="Taylor A."/>
            <person name="Grigoriev I.V."/>
            <person name="Nagy L.G."/>
            <person name="Martin F."/>
            <person name="Kauserud H."/>
        </authorList>
    </citation>
    <scope>NUCLEOTIDE SEQUENCE</scope>
    <source>
        <strain evidence="2">CBHHK067</strain>
    </source>
</reference>
<comment type="caution">
    <text evidence="2">The sequence shown here is derived from an EMBL/GenBank/DDBJ whole genome shotgun (WGS) entry which is preliminary data.</text>
</comment>
<sequence>MDDTTQQEPHFPSEAFHNPDAPHDHTEDLPHTGPDETPETENPAEALPDHRGPSHHDDSTHRSRSGWFSHAHNLNISGGRFIQHIRHAAPAETPRTDFRVILVGDLDLRREIQLNSATGVVDRRMHAARIHGSESNIRTFAAGIQTLLNSLAQQGPQKYMLQFSMM</sequence>